<evidence type="ECO:0000313" key="1">
    <source>
        <dbReference type="EMBL" id="CEK28644.1"/>
    </source>
</evidence>
<gene>
    <name evidence="1" type="ORF">CSF007_14595</name>
</gene>
<accession>A0A0A8VKY5</accession>
<name>A0A0A8VKY5_YERRU</name>
<sequence>MAAIIVTTADIALGLYHFTQRIGIAGLPFTRSDSRNYAKWADG</sequence>
<protein>
    <submittedName>
        <fullName evidence="1">Uncharacterized protein</fullName>
    </submittedName>
</protein>
<organism evidence="1">
    <name type="scientific">Yersinia ruckeri</name>
    <dbReference type="NCBI Taxonomy" id="29486"/>
    <lineage>
        <taxon>Bacteria</taxon>
        <taxon>Pseudomonadati</taxon>
        <taxon>Pseudomonadota</taxon>
        <taxon>Gammaproteobacteria</taxon>
        <taxon>Enterobacterales</taxon>
        <taxon>Yersiniaceae</taxon>
        <taxon>Yersinia</taxon>
    </lineage>
</organism>
<reference evidence="1" key="1">
    <citation type="journal article" date="2015" name="Genome Announc.">
        <title>Complete Genome Sequence of Yersinia ruckeri Strain CSF007-82, Etiologic Agent of Red Mouth Disease in Salmonid Fish.</title>
        <authorList>
            <person name="Nelson M.C."/>
            <person name="LaPatra S.E."/>
            <person name="Welch T.J."/>
            <person name="Graf J."/>
        </authorList>
    </citation>
    <scope>NUCLEOTIDE SEQUENCE</scope>
    <source>
        <strain evidence="1">CSF007-82</strain>
    </source>
</reference>
<dbReference type="EMBL" id="LN681231">
    <property type="protein sequence ID" value="CEK28644.1"/>
    <property type="molecule type" value="Genomic_DNA"/>
</dbReference>
<dbReference type="AlphaFoldDB" id="A0A0A8VKY5"/>
<proteinExistence type="predicted"/>